<dbReference type="Pfam" id="PF08241">
    <property type="entry name" value="Methyltransf_11"/>
    <property type="match status" value="1"/>
</dbReference>
<keyword evidence="7" id="KW-1185">Reference proteome</keyword>
<feature type="region of interest" description="Disordered" evidence="4">
    <location>
        <begin position="121"/>
        <end position="174"/>
    </location>
</feature>
<feature type="compositionally biased region" description="Polar residues" evidence="4">
    <location>
        <begin position="287"/>
        <end position="300"/>
    </location>
</feature>
<gene>
    <name evidence="6" type="ORF">ACHAWU_006467</name>
</gene>
<dbReference type="InterPro" id="IPR029063">
    <property type="entry name" value="SAM-dependent_MTases_sf"/>
</dbReference>
<dbReference type="InterPro" id="IPR013216">
    <property type="entry name" value="Methyltransf_11"/>
</dbReference>
<dbReference type="GO" id="GO:0032259">
    <property type="term" value="P:methylation"/>
    <property type="evidence" value="ECO:0007669"/>
    <property type="project" value="UniProtKB-KW"/>
</dbReference>
<comment type="caution">
    <text evidence="6">The sequence shown here is derived from an EMBL/GenBank/DDBJ whole genome shotgun (WGS) entry which is preliminary data.</text>
</comment>
<reference evidence="6 7" key="1">
    <citation type="submission" date="2024-10" db="EMBL/GenBank/DDBJ databases">
        <title>Updated reference genomes for cyclostephanoid diatoms.</title>
        <authorList>
            <person name="Roberts W.R."/>
            <person name="Alverson A.J."/>
        </authorList>
    </citation>
    <scope>NUCLEOTIDE SEQUENCE [LARGE SCALE GENOMIC DNA]</scope>
    <source>
        <strain evidence="6 7">AJA232-27</strain>
    </source>
</reference>
<dbReference type="PANTHER" id="PTHR12176:SF80">
    <property type="entry name" value="EEF1A LYSINE METHYLTRANSFERASE 4"/>
    <property type="match status" value="1"/>
</dbReference>
<evidence type="ECO:0000313" key="6">
    <source>
        <dbReference type="EMBL" id="KAL3771090.1"/>
    </source>
</evidence>
<feature type="domain" description="Methyltransferase type 11" evidence="5">
    <location>
        <begin position="259"/>
        <end position="364"/>
    </location>
</feature>
<keyword evidence="3" id="KW-0808">Transferase</keyword>
<accession>A0ABD3NE77</accession>
<dbReference type="SUPFAM" id="SSF53335">
    <property type="entry name" value="S-adenosyl-L-methionine-dependent methyltransferases"/>
    <property type="match status" value="1"/>
</dbReference>
<evidence type="ECO:0000256" key="3">
    <source>
        <dbReference type="ARBA" id="ARBA00022679"/>
    </source>
</evidence>
<sequence>MSCVGDSEGVVEVIAESTQENGGRDINNNTKRSAPAAEDEDGSNKLDNDLSSRPSKVLKKESAPNYGSKEYWEARYKSHSTEGDETITTTYEATAPGHEWYFSYDELQPLIMPLILGESDDEVAESDYDEDAESWVEEEEDDEEEYDHDEDDEREDYEGGCIEESESNNKDNIATTETACSEKEANAISESEHPIVSNCDNATTDVKEANGQAETSHSTSNRPKRVLEVGCGDKPLGSDLVLDLLSLQANSQVDAKTIVDEVTCIDYSDTVVQMLIEKEKKEHEHTTSPTDGEQPQSASLSNLQPTFRSMDARSLPFHSNTYDLILEKGTLDAMLSDKEEGLSNCIQIVKEMARVTSDGGAILIVSHLNANESKGMVWLEDVVFSGLKAEFLERSRSRSAEIATTTTSLERRANSDEQVDGDNYDKEYVWSVEVHGGHGSYRDTKRDNNADADNDVDDDADGEDDAMVYGPAVYIIRKKSIPAVVARELFGKKRAKSTQDAQSKGSDGDDDVELVEMPPVKLSFLSYDGE</sequence>
<name>A0ABD3NE77_9STRA</name>
<feature type="region of interest" description="Disordered" evidence="4">
    <location>
        <begin position="1"/>
        <end position="64"/>
    </location>
</feature>
<dbReference type="Gene3D" id="3.40.50.150">
    <property type="entry name" value="Vaccinia Virus protein VP39"/>
    <property type="match status" value="1"/>
</dbReference>
<comment type="similarity">
    <text evidence="1">Belongs to the methyltransferase superfamily.</text>
</comment>
<evidence type="ECO:0000259" key="5">
    <source>
        <dbReference type="Pfam" id="PF08241"/>
    </source>
</evidence>
<feature type="compositionally biased region" description="Polar residues" evidence="4">
    <location>
        <begin position="16"/>
        <end position="32"/>
    </location>
</feature>
<protein>
    <recommendedName>
        <fullName evidence="5">Methyltransferase type 11 domain-containing protein</fullName>
    </recommendedName>
</protein>
<evidence type="ECO:0000313" key="7">
    <source>
        <dbReference type="Proteomes" id="UP001530293"/>
    </source>
</evidence>
<dbReference type="GO" id="GO:0008168">
    <property type="term" value="F:methyltransferase activity"/>
    <property type="evidence" value="ECO:0007669"/>
    <property type="project" value="UniProtKB-KW"/>
</dbReference>
<dbReference type="EMBL" id="JALLBG020000031">
    <property type="protein sequence ID" value="KAL3771090.1"/>
    <property type="molecule type" value="Genomic_DNA"/>
</dbReference>
<feature type="region of interest" description="Disordered" evidence="4">
    <location>
        <begin position="492"/>
        <end position="514"/>
    </location>
</feature>
<feature type="compositionally biased region" description="Basic and acidic residues" evidence="4">
    <location>
        <begin position="440"/>
        <end position="449"/>
    </location>
</feature>
<evidence type="ECO:0000256" key="4">
    <source>
        <dbReference type="SAM" id="MobiDB-lite"/>
    </source>
</evidence>
<organism evidence="6 7">
    <name type="scientific">Discostella pseudostelligera</name>
    <dbReference type="NCBI Taxonomy" id="259834"/>
    <lineage>
        <taxon>Eukaryota</taxon>
        <taxon>Sar</taxon>
        <taxon>Stramenopiles</taxon>
        <taxon>Ochrophyta</taxon>
        <taxon>Bacillariophyta</taxon>
        <taxon>Coscinodiscophyceae</taxon>
        <taxon>Thalassiosirophycidae</taxon>
        <taxon>Stephanodiscales</taxon>
        <taxon>Stephanodiscaceae</taxon>
        <taxon>Discostella</taxon>
    </lineage>
</organism>
<feature type="region of interest" description="Disordered" evidence="4">
    <location>
        <begin position="280"/>
        <end position="300"/>
    </location>
</feature>
<evidence type="ECO:0000256" key="2">
    <source>
        <dbReference type="ARBA" id="ARBA00022603"/>
    </source>
</evidence>
<dbReference type="InterPro" id="IPR051419">
    <property type="entry name" value="Lys/N-term_MeTrsfase_sf"/>
</dbReference>
<feature type="region of interest" description="Disordered" evidence="4">
    <location>
        <begin position="438"/>
        <end position="463"/>
    </location>
</feature>
<dbReference type="AlphaFoldDB" id="A0ABD3NE77"/>
<evidence type="ECO:0000256" key="1">
    <source>
        <dbReference type="ARBA" id="ARBA00008361"/>
    </source>
</evidence>
<dbReference type="PANTHER" id="PTHR12176">
    <property type="entry name" value="SAM-DEPENDENT METHYLTRANSFERASE SUPERFAMILY PROTEIN"/>
    <property type="match status" value="1"/>
</dbReference>
<feature type="compositionally biased region" description="Acidic residues" evidence="4">
    <location>
        <begin position="450"/>
        <end position="463"/>
    </location>
</feature>
<keyword evidence="2" id="KW-0489">Methyltransferase</keyword>
<feature type="compositionally biased region" description="Acidic residues" evidence="4">
    <location>
        <begin position="121"/>
        <end position="166"/>
    </location>
</feature>
<proteinExistence type="inferred from homology"/>
<dbReference type="Proteomes" id="UP001530293">
    <property type="component" value="Unassembled WGS sequence"/>
</dbReference>